<feature type="region of interest" description="Disordered" evidence="6">
    <location>
        <begin position="263"/>
        <end position="288"/>
    </location>
</feature>
<dbReference type="GO" id="GO:0005881">
    <property type="term" value="C:cytoplasmic microtubule"/>
    <property type="evidence" value="ECO:0007669"/>
    <property type="project" value="TreeGrafter"/>
</dbReference>
<comment type="similarity">
    <text evidence="4">Belongs to the CFAP96 family.</text>
</comment>
<reference evidence="7" key="1">
    <citation type="submission" date="2021-01" db="EMBL/GenBank/DDBJ databases">
        <authorList>
            <person name="Corre E."/>
            <person name="Pelletier E."/>
            <person name="Niang G."/>
            <person name="Scheremetjew M."/>
            <person name="Finn R."/>
            <person name="Kale V."/>
            <person name="Holt S."/>
            <person name="Cochrane G."/>
            <person name="Meng A."/>
            <person name="Brown T."/>
            <person name="Cohen L."/>
        </authorList>
    </citation>
    <scope>NUCLEOTIDE SEQUENCE</scope>
    <source>
        <strain evidence="7">CCMP1661</strain>
    </source>
</reference>
<protein>
    <recommendedName>
        <fullName evidence="5">Cilia-and flagella-associated protein 96</fullName>
    </recommendedName>
</protein>
<dbReference type="GO" id="GO:0005813">
    <property type="term" value="C:centrosome"/>
    <property type="evidence" value="ECO:0007669"/>
    <property type="project" value="UniProtKB-SubCell"/>
</dbReference>
<dbReference type="EMBL" id="HBHR01018677">
    <property type="protein sequence ID" value="CAD9870033.1"/>
    <property type="molecule type" value="Transcribed_RNA"/>
</dbReference>
<sequence>MVFDGGFSKPIFISVDEPYKQKKAFDGPHQDKGAPRGFLTNPPKRGQTSSTIGPGTIDFRPLYDNEPYEDQYKRHARRRMQNKSKFRTPNGFTYSSPMKKSASSGDFHGSFTSEKQKAHVPPGPLVPHNYMHKTFKLGAERNFLTSPPKKAGPGNPARGFNNTDIAYVPDDYDAANKLARSQRRNHVQLVGERRAFVSTCKRTDAFDAHAHCSASTIYSANDPKILKPPRDPLAPLNPRQRVMARAQTAQGTLSLERSAASIMGSTGGSTKGAEDKPPIFRPSSPPKAGTMYSTFTGFPEHMQEPYNEKKVRNACKPDRLLPMADNVGMSASVRDRKPFSPSHGPKSGLMPSTVTKSLYI</sequence>
<evidence type="ECO:0000256" key="2">
    <source>
        <dbReference type="ARBA" id="ARBA00022490"/>
    </source>
</evidence>
<feature type="compositionally biased region" description="Polar residues" evidence="6">
    <location>
        <begin position="90"/>
        <end position="104"/>
    </location>
</feature>
<accession>A0A7S2V2V1</accession>
<dbReference type="Pfam" id="PF15239">
    <property type="entry name" value="CFAP96-like"/>
    <property type="match status" value="1"/>
</dbReference>
<evidence type="ECO:0000256" key="1">
    <source>
        <dbReference type="ARBA" id="ARBA00004300"/>
    </source>
</evidence>
<dbReference type="InterPro" id="IPR029358">
    <property type="entry name" value="CFAP96"/>
</dbReference>
<gene>
    <name evidence="7" type="ORF">FJAP1339_LOCUS9426</name>
</gene>
<name>A0A7S2V2V1_9STRA</name>
<feature type="region of interest" description="Disordered" evidence="6">
    <location>
        <begin position="22"/>
        <end position="60"/>
    </location>
</feature>
<keyword evidence="2" id="KW-0963">Cytoplasm</keyword>
<dbReference type="AlphaFoldDB" id="A0A7S2V2V1"/>
<feature type="region of interest" description="Disordered" evidence="6">
    <location>
        <begin position="326"/>
        <end position="360"/>
    </location>
</feature>
<evidence type="ECO:0000256" key="4">
    <source>
        <dbReference type="ARBA" id="ARBA00035656"/>
    </source>
</evidence>
<organism evidence="7">
    <name type="scientific">Fibrocapsa japonica</name>
    <dbReference type="NCBI Taxonomy" id="94617"/>
    <lineage>
        <taxon>Eukaryota</taxon>
        <taxon>Sar</taxon>
        <taxon>Stramenopiles</taxon>
        <taxon>Ochrophyta</taxon>
        <taxon>Raphidophyceae</taxon>
        <taxon>Chattonellales</taxon>
        <taxon>Chattonellaceae</taxon>
        <taxon>Fibrocapsa</taxon>
    </lineage>
</organism>
<evidence type="ECO:0000256" key="3">
    <source>
        <dbReference type="ARBA" id="ARBA00023212"/>
    </source>
</evidence>
<feature type="region of interest" description="Disordered" evidence="6">
    <location>
        <begin position="86"/>
        <end position="125"/>
    </location>
</feature>
<keyword evidence="3" id="KW-0206">Cytoskeleton</keyword>
<dbReference type="PANTHER" id="PTHR31144:SF1">
    <property type="entry name" value="UPF0602 PROTEIN C4ORF47"/>
    <property type="match status" value="1"/>
</dbReference>
<feature type="compositionally biased region" description="Basic and acidic residues" evidence="6">
    <location>
        <begin position="22"/>
        <end position="34"/>
    </location>
</feature>
<evidence type="ECO:0000256" key="6">
    <source>
        <dbReference type="SAM" id="MobiDB-lite"/>
    </source>
</evidence>
<evidence type="ECO:0000256" key="5">
    <source>
        <dbReference type="ARBA" id="ARBA00035693"/>
    </source>
</evidence>
<proteinExistence type="inferred from homology"/>
<evidence type="ECO:0000313" key="7">
    <source>
        <dbReference type="EMBL" id="CAD9870033.1"/>
    </source>
</evidence>
<feature type="compositionally biased region" description="Polar residues" evidence="6">
    <location>
        <begin position="350"/>
        <end position="360"/>
    </location>
</feature>
<dbReference type="PANTHER" id="PTHR31144">
    <property type="entry name" value="UPF0602 PROTEIN C4ORF47"/>
    <property type="match status" value="1"/>
</dbReference>
<comment type="subcellular location">
    <subcellularLocation>
        <location evidence="1">Cytoplasm</location>
        <location evidence="1">Cytoskeleton</location>
        <location evidence="1">Microtubule organizing center</location>
        <location evidence="1">Centrosome</location>
    </subcellularLocation>
</comment>